<dbReference type="InterPro" id="IPR004089">
    <property type="entry name" value="MCPsignal_dom"/>
</dbReference>
<evidence type="ECO:0000313" key="5">
    <source>
        <dbReference type="EMBL" id="KKL84126.1"/>
    </source>
</evidence>
<evidence type="ECO:0000256" key="1">
    <source>
        <dbReference type="ARBA" id="ARBA00022500"/>
    </source>
</evidence>
<dbReference type="AlphaFoldDB" id="A0A0F9G0W2"/>
<feature type="non-terminal residue" evidence="5">
    <location>
        <position position="1"/>
    </location>
</feature>
<dbReference type="Pfam" id="PF00015">
    <property type="entry name" value="MCPsignal"/>
    <property type="match status" value="1"/>
</dbReference>
<dbReference type="EMBL" id="LAZR01021788">
    <property type="protein sequence ID" value="KKL84126.1"/>
    <property type="molecule type" value="Genomic_DNA"/>
</dbReference>
<name>A0A0F9G0W2_9ZZZZ</name>
<keyword evidence="2" id="KW-0175">Coiled coil</keyword>
<reference evidence="5" key="1">
    <citation type="journal article" date="2015" name="Nature">
        <title>Complex archaea that bridge the gap between prokaryotes and eukaryotes.</title>
        <authorList>
            <person name="Spang A."/>
            <person name="Saw J.H."/>
            <person name="Jorgensen S.L."/>
            <person name="Zaremba-Niedzwiedzka K."/>
            <person name="Martijn J."/>
            <person name="Lind A.E."/>
            <person name="van Eijk R."/>
            <person name="Schleper C."/>
            <person name="Guy L."/>
            <person name="Ettema T.J."/>
        </authorList>
    </citation>
    <scope>NUCLEOTIDE SEQUENCE</scope>
</reference>
<sequence length="259" mass="28846">KKRLQIRINKKKIFEKIEEMKEIEKIKETENEEENETENEEEKVSTEIDETGWFLKSPSRLYDVFYRKKREAIYRYSGGKQLDFEKYTDELINCSVDISSEVGKVLEEIVGSIGKTTDLVGEIAAASQEQAQGIEQVNSSVTQMDKVTQQNAANAEESASASEELSAQAEELNNMVRQLQAVVGGSGATNGQATAAHAGTPGNFQVDHSTSSSVHRTLQRQRTTQPKSTQSSEKESPNRLGAAEILPLEEPQEEELAKF</sequence>
<comment type="caution">
    <text evidence="5">The sequence shown here is derived from an EMBL/GenBank/DDBJ whole genome shotgun (WGS) entry which is preliminary data.</text>
</comment>
<feature type="compositionally biased region" description="Acidic residues" evidence="3">
    <location>
        <begin position="30"/>
        <end position="41"/>
    </location>
</feature>
<dbReference type="PANTHER" id="PTHR43531">
    <property type="entry name" value="PROTEIN ICFG"/>
    <property type="match status" value="1"/>
</dbReference>
<proteinExistence type="predicted"/>
<dbReference type="GO" id="GO:0006935">
    <property type="term" value="P:chemotaxis"/>
    <property type="evidence" value="ECO:0007669"/>
    <property type="project" value="UniProtKB-KW"/>
</dbReference>
<organism evidence="5">
    <name type="scientific">marine sediment metagenome</name>
    <dbReference type="NCBI Taxonomy" id="412755"/>
    <lineage>
        <taxon>unclassified sequences</taxon>
        <taxon>metagenomes</taxon>
        <taxon>ecological metagenomes</taxon>
    </lineage>
</organism>
<evidence type="ECO:0000256" key="3">
    <source>
        <dbReference type="SAM" id="MobiDB-lite"/>
    </source>
</evidence>
<evidence type="ECO:0000259" key="4">
    <source>
        <dbReference type="Pfam" id="PF00015"/>
    </source>
</evidence>
<dbReference type="InterPro" id="IPR051310">
    <property type="entry name" value="MCP_chemotaxis"/>
</dbReference>
<evidence type="ECO:0000256" key="2">
    <source>
        <dbReference type="SAM" id="Coils"/>
    </source>
</evidence>
<dbReference type="Gene3D" id="1.10.287.950">
    <property type="entry name" value="Methyl-accepting chemotaxis protein"/>
    <property type="match status" value="1"/>
</dbReference>
<dbReference type="SUPFAM" id="SSF58104">
    <property type="entry name" value="Methyl-accepting chemotaxis protein (MCP) signaling domain"/>
    <property type="match status" value="1"/>
</dbReference>
<feature type="region of interest" description="Disordered" evidence="3">
    <location>
        <begin position="187"/>
        <end position="259"/>
    </location>
</feature>
<feature type="compositionally biased region" description="Polar residues" evidence="3">
    <location>
        <begin position="202"/>
        <end position="231"/>
    </location>
</feature>
<dbReference type="GO" id="GO:0007165">
    <property type="term" value="P:signal transduction"/>
    <property type="evidence" value="ECO:0007669"/>
    <property type="project" value="InterPro"/>
</dbReference>
<feature type="coiled-coil region" evidence="2">
    <location>
        <begin position="152"/>
        <end position="182"/>
    </location>
</feature>
<protein>
    <recommendedName>
        <fullName evidence="4">Methyl-accepting transducer domain-containing protein</fullName>
    </recommendedName>
</protein>
<feature type="domain" description="Methyl-accepting transducer" evidence="4">
    <location>
        <begin position="88"/>
        <end position="148"/>
    </location>
</feature>
<accession>A0A0F9G0W2</accession>
<feature type="region of interest" description="Disordered" evidence="3">
    <location>
        <begin position="24"/>
        <end position="47"/>
    </location>
</feature>
<dbReference type="PANTHER" id="PTHR43531:SF11">
    <property type="entry name" value="METHYL-ACCEPTING CHEMOTAXIS PROTEIN 3"/>
    <property type="match status" value="1"/>
</dbReference>
<feature type="compositionally biased region" description="Acidic residues" evidence="3">
    <location>
        <begin position="250"/>
        <end position="259"/>
    </location>
</feature>
<keyword evidence="1" id="KW-0145">Chemotaxis</keyword>
<gene>
    <name evidence="5" type="ORF">LCGC14_1967830</name>
</gene>
<dbReference type="GO" id="GO:0004888">
    <property type="term" value="F:transmembrane signaling receptor activity"/>
    <property type="evidence" value="ECO:0007669"/>
    <property type="project" value="TreeGrafter"/>
</dbReference>
<dbReference type="GO" id="GO:0005886">
    <property type="term" value="C:plasma membrane"/>
    <property type="evidence" value="ECO:0007669"/>
    <property type="project" value="TreeGrafter"/>
</dbReference>